<keyword evidence="5" id="KW-0472">Membrane</keyword>
<dbReference type="GO" id="GO:0016020">
    <property type="term" value="C:membrane"/>
    <property type="evidence" value="ECO:0007669"/>
    <property type="project" value="UniProtKB-SubCell"/>
</dbReference>
<dbReference type="PANTHER" id="PTHR20855">
    <property type="entry name" value="ADIPOR/PROGESTIN RECEPTOR-RELATED"/>
    <property type="match status" value="1"/>
</dbReference>
<keyword evidence="6" id="KW-0479">Metal-binding</keyword>
<reference evidence="7" key="1">
    <citation type="submission" date="2023-03" db="EMBL/GenBank/DDBJ databases">
        <title>Electrophorus voltai genome.</title>
        <authorList>
            <person name="Bian C."/>
        </authorList>
    </citation>
    <scope>NUCLEOTIDE SEQUENCE</scope>
    <source>
        <strain evidence="7">CB-2022</strain>
        <tissue evidence="7">Muscle</tissue>
    </source>
</reference>
<evidence type="ECO:0008006" key="9">
    <source>
        <dbReference type="Google" id="ProtNLM"/>
    </source>
</evidence>
<proteinExistence type="inferred from homology"/>
<evidence type="ECO:0000256" key="6">
    <source>
        <dbReference type="PIRSR" id="PIRSR604254-1"/>
    </source>
</evidence>
<dbReference type="Proteomes" id="UP001239994">
    <property type="component" value="Unassembled WGS sequence"/>
</dbReference>
<evidence type="ECO:0000256" key="2">
    <source>
        <dbReference type="ARBA" id="ARBA00007018"/>
    </source>
</evidence>
<keyword evidence="8" id="KW-1185">Reference proteome</keyword>
<evidence type="ECO:0000256" key="1">
    <source>
        <dbReference type="ARBA" id="ARBA00004141"/>
    </source>
</evidence>
<keyword evidence="3" id="KW-0812">Transmembrane</keyword>
<comment type="caution">
    <text evidence="7">The sequence shown here is derived from an EMBL/GenBank/DDBJ whole genome shotgun (WGS) entry which is preliminary data.</text>
</comment>
<evidence type="ECO:0000313" key="7">
    <source>
        <dbReference type="EMBL" id="KAK1794412.1"/>
    </source>
</evidence>
<sequence>MTVFNEPKLVDFKSSPPHLQFNKYVLTGYRPVSTCKECLRSLFYMHNEFGNIYTHGITFMCLLVLLPLHLPWAEVDAWWMCTVHYLACLSPTVGSVLYHVFMNHEGGARVYHALLSCDMFGVWLINTLGALPIVHITLLCQPPPRRRVAMLTYLLFSCHGVHSAMTARSSGLRLRSFTWQVLFRAFLFLLRWIGCGTGSPGSLHLYLTMDLLALLGGLVNISRVPERFSPGRFDYWLNSHQIMHVIVALSILYLHWGMLEDLAWLRVYQCPRE</sequence>
<protein>
    <recommendedName>
        <fullName evidence="9">Progestin and adipoQ receptor family member IVb</fullName>
    </recommendedName>
</protein>
<feature type="binding site" evidence="6">
    <location>
        <position position="244"/>
    </location>
    <ligand>
        <name>Zn(2+)</name>
        <dbReference type="ChEBI" id="CHEBI:29105"/>
    </ligand>
</feature>
<dbReference type="PANTHER" id="PTHR20855:SF138">
    <property type="entry name" value="PROGESTIN AND ADIPOQ RECEPTOR FAMILY MEMBER 4"/>
    <property type="match status" value="1"/>
</dbReference>
<dbReference type="InterPro" id="IPR004254">
    <property type="entry name" value="AdipoR/HlyIII-related"/>
</dbReference>
<organism evidence="7 8">
    <name type="scientific">Electrophorus voltai</name>
    <dbReference type="NCBI Taxonomy" id="2609070"/>
    <lineage>
        <taxon>Eukaryota</taxon>
        <taxon>Metazoa</taxon>
        <taxon>Chordata</taxon>
        <taxon>Craniata</taxon>
        <taxon>Vertebrata</taxon>
        <taxon>Euteleostomi</taxon>
        <taxon>Actinopterygii</taxon>
        <taxon>Neopterygii</taxon>
        <taxon>Teleostei</taxon>
        <taxon>Ostariophysi</taxon>
        <taxon>Gymnotiformes</taxon>
        <taxon>Gymnotoidei</taxon>
        <taxon>Gymnotidae</taxon>
        <taxon>Electrophorus</taxon>
    </lineage>
</organism>
<keyword evidence="6" id="KW-0862">Zinc</keyword>
<dbReference type="AlphaFoldDB" id="A0AAD8Z7Q7"/>
<evidence type="ECO:0000313" key="8">
    <source>
        <dbReference type="Proteomes" id="UP001239994"/>
    </source>
</evidence>
<dbReference type="GO" id="GO:0038023">
    <property type="term" value="F:signaling receptor activity"/>
    <property type="evidence" value="ECO:0007669"/>
    <property type="project" value="TreeGrafter"/>
</dbReference>
<keyword evidence="4" id="KW-1133">Transmembrane helix</keyword>
<dbReference type="GO" id="GO:0046872">
    <property type="term" value="F:metal ion binding"/>
    <property type="evidence" value="ECO:0007669"/>
    <property type="project" value="UniProtKB-KW"/>
</dbReference>
<evidence type="ECO:0000256" key="4">
    <source>
        <dbReference type="ARBA" id="ARBA00022989"/>
    </source>
</evidence>
<accession>A0AAD8Z7Q7</accession>
<feature type="binding site" evidence="6">
    <location>
        <position position="99"/>
    </location>
    <ligand>
        <name>Zn(2+)</name>
        <dbReference type="ChEBI" id="CHEBI:29105"/>
    </ligand>
</feature>
<dbReference type="EMBL" id="JAROKS010000017">
    <property type="protein sequence ID" value="KAK1794412.1"/>
    <property type="molecule type" value="Genomic_DNA"/>
</dbReference>
<comment type="subcellular location">
    <subcellularLocation>
        <location evidence="1">Membrane</location>
        <topology evidence="1">Multi-pass membrane protein</topology>
    </subcellularLocation>
</comment>
<dbReference type="Pfam" id="PF03006">
    <property type="entry name" value="HlyIII"/>
    <property type="match status" value="1"/>
</dbReference>
<gene>
    <name evidence="7" type="ORF">P4O66_011296</name>
</gene>
<comment type="similarity">
    <text evidence="2">Belongs to the ADIPOR family.</text>
</comment>
<feature type="binding site" evidence="6">
    <location>
        <position position="240"/>
    </location>
    <ligand>
        <name>Zn(2+)</name>
        <dbReference type="ChEBI" id="CHEBI:29105"/>
    </ligand>
</feature>
<evidence type="ECO:0000256" key="3">
    <source>
        <dbReference type="ARBA" id="ARBA00022692"/>
    </source>
</evidence>
<name>A0AAD8Z7Q7_9TELE</name>
<evidence type="ECO:0000256" key="5">
    <source>
        <dbReference type="ARBA" id="ARBA00023136"/>
    </source>
</evidence>